<feature type="compositionally biased region" description="Low complexity" evidence="1">
    <location>
        <begin position="10"/>
        <end position="23"/>
    </location>
</feature>
<feature type="region of interest" description="Disordered" evidence="1">
    <location>
        <begin position="1"/>
        <end position="25"/>
    </location>
</feature>
<dbReference type="EMBL" id="LWDX02037018">
    <property type="protein sequence ID" value="OEL25552.1"/>
    <property type="molecule type" value="Genomic_DNA"/>
</dbReference>
<dbReference type="Proteomes" id="UP000095767">
    <property type="component" value="Unassembled WGS sequence"/>
</dbReference>
<name>A0A1E5VKF3_9POAL</name>
<dbReference type="AlphaFoldDB" id="A0A1E5VKF3"/>
<evidence type="ECO:0000256" key="1">
    <source>
        <dbReference type="SAM" id="MobiDB-lite"/>
    </source>
</evidence>
<comment type="caution">
    <text evidence="2">The sequence shown here is derived from an EMBL/GenBank/DDBJ whole genome shotgun (WGS) entry which is preliminary data.</text>
</comment>
<accession>A0A1E5VKF3</accession>
<keyword evidence="3" id="KW-1185">Reference proteome</keyword>
<protein>
    <submittedName>
        <fullName evidence="2">Uncharacterized protein</fullName>
    </submittedName>
</protein>
<evidence type="ECO:0000313" key="3">
    <source>
        <dbReference type="Proteomes" id="UP000095767"/>
    </source>
</evidence>
<organism evidence="2 3">
    <name type="scientific">Dichanthelium oligosanthes</name>
    <dbReference type="NCBI Taxonomy" id="888268"/>
    <lineage>
        <taxon>Eukaryota</taxon>
        <taxon>Viridiplantae</taxon>
        <taxon>Streptophyta</taxon>
        <taxon>Embryophyta</taxon>
        <taxon>Tracheophyta</taxon>
        <taxon>Spermatophyta</taxon>
        <taxon>Magnoliopsida</taxon>
        <taxon>Liliopsida</taxon>
        <taxon>Poales</taxon>
        <taxon>Poaceae</taxon>
        <taxon>PACMAD clade</taxon>
        <taxon>Panicoideae</taxon>
        <taxon>Panicodae</taxon>
        <taxon>Paniceae</taxon>
        <taxon>Dichantheliinae</taxon>
        <taxon>Dichanthelium</taxon>
    </lineage>
</organism>
<evidence type="ECO:0000313" key="2">
    <source>
        <dbReference type="EMBL" id="OEL25552.1"/>
    </source>
</evidence>
<sequence>MHLGSAAKRSCTGGSSRTSTGDSQIKEKRDEFENFTANLLLFHCSSVSLDKFRLYAHSHNQRPAMLNENSNKFPLFPNMDTLSLERCLVDDECSMGSRLDDLGSFLENAPSLEKLTLPCCMILGIGELRGKASPYSVRMGRLCNAQS</sequence>
<gene>
    <name evidence="2" type="ORF">BAE44_0013429</name>
</gene>
<reference evidence="2 3" key="1">
    <citation type="submission" date="2016-09" db="EMBL/GenBank/DDBJ databases">
        <title>The draft genome of Dichanthelium oligosanthes: A C3 panicoid grass species.</title>
        <authorList>
            <person name="Studer A.J."/>
            <person name="Schnable J.C."/>
            <person name="Brutnell T.P."/>
        </authorList>
    </citation>
    <scope>NUCLEOTIDE SEQUENCE [LARGE SCALE GENOMIC DNA]</scope>
    <source>
        <strain evidence="3">cv. Kellogg 1175</strain>
        <tissue evidence="2">Leaf</tissue>
    </source>
</reference>
<proteinExistence type="predicted"/>